<dbReference type="InterPro" id="IPR008948">
    <property type="entry name" value="L-Aspartase-like"/>
</dbReference>
<dbReference type="Gene3D" id="1.20.200.10">
    <property type="entry name" value="Fumarase/aspartase (Central domain)"/>
    <property type="match status" value="1"/>
</dbReference>
<proteinExistence type="predicted"/>
<dbReference type="GO" id="GO:0006531">
    <property type="term" value="P:aspartate metabolic process"/>
    <property type="evidence" value="ECO:0007669"/>
    <property type="project" value="TreeGrafter"/>
</dbReference>
<dbReference type="GO" id="GO:0005829">
    <property type="term" value="C:cytosol"/>
    <property type="evidence" value="ECO:0007669"/>
    <property type="project" value="TreeGrafter"/>
</dbReference>
<dbReference type="SUPFAM" id="SSF48557">
    <property type="entry name" value="L-aspartase-like"/>
    <property type="match status" value="1"/>
</dbReference>
<evidence type="ECO:0000313" key="2">
    <source>
        <dbReference type="EMBL" id="SAL52339.1"/>
    </source>
</evidence>
<accession>A0A158I7U8</accession>
<dbReference type="InterPro" id="IPR000362">
    <property type="entry name" value="Fumarate_lyase_fam"/>
</dbReference>
<keyword evidence="2" id="KW-0456">Lyase</keyword>
<dbReference type="PRINTS" id="PR00149">
    <property type="entry name" value="FUMRATELYASE"/>
</dbReference>
<evidence type="ECO:0000313" key="3">
    <source>
        <dbReference type="Proteomes" id="UP000054683"/>
    </source>
</evidence>
<organism evidence="2 3">
    <name type="scientific">Caballeronia udeis</name>
    <dbReference type="NCBI Taxonomy" id="1232866"/>
    <lineage>
        <taxon>Bacteria</taxon>
        <taxon>Pseudomonadati</taxon>
        <taxon>Pseudomonadota</taxon>
        <taxon>Betaproteobacteria</taxon>
        <taxon>Burkholderiales</taxon>
        <taxon>Burkholderiaceae</taxon>
        <taxon>Caballeronia</taxon>
    </lineage>
</organism>
<dbReference type="PROSITE" id="PS00163">
    <property type="entry name" value="FUMARATE_LYASES"/>
    <property type="match status" value="1"/>
</dbReference>
<feature type="domain" description="Fumarate lyase N-terminal" evidence="1">
    <location>
        <begin position="12"/>
        <end position="343"/>
    </location>
</feature>
<dbReference type="Gene3D" id="1.10.275.10">
    <property type="entry name" value="Fumarase/aspartase (N-terminal domain)"/>
    <property type="match status" value="1"/>
</dbReference>
<gene>
    <name evidence="2" type="ORF">AWB69_05413</name>
</gene>
<reference evidence="2 3" key="1">
    <citation type="submission" date="2016-01" db="EMBL/GenBank/DDBJ databases">
        <authorList>
            <person name="Oliw E.H."/>
        </authorList>
    </citation>
    <scope>NUCLEOTIDE SEQUENCE [LARGE SCALE GENOMIC DNA]</scope>
    <source>
        <strain evidence="2">LMG 27134</strain>
    </source>
</reference>
<dbReference type="InterPro" id="IPR024083">
    <property type="entry name" value="Fumarase/histidase_N"/>
</dbReference>
<dbReference type="InterPro" id="IPR022761">
    <property type="entry name" value="Fumarate_lyase_N"/>
</dbReference>
<evidence type="ECO:0000259" key="1">
    <source>
        <dbReference type="Pfam" id="PF00206"/>
    </source>
</evidence>
<sequence length="467" mass="49801">MEPQRIEVDALGECGLPVDALYGIHSLRGKINFPYSGETLAAYPEFVAWLVRTKMVVAQVNARYGKLSADQSAAIVAACIELADQKHAHALIVDPLEGSCGTSINMNINEVLANRALQLMGYRPGQYEFLHPLDHVNYAQSTSDVLLTAVKLTLLIALKRLTTTIDGLATSLRTKQKQFDGILRIGRTCLQDALPMRLDQAFGGYASLAERTSAALCAHVPAMCEIALGATAVGTGLGTYRGYRQAVTEALSELAGHPLTQSHDLFDAIQNMDVFAALSSTVKTTALSLAKIANDLVLLSSGPRGGIGELQLAPRQAGSSMMPGKVNPVHAMGLTQIAYFVAGADQSVMLAAAAGQLETNNYMPLIAVSLFKAVATLQHAILAFDEHCVQPMTANREVSERNLLESTAIAPALKAEIGYARAALLVGNAHASGRPLVEVIVSDGVMRQEKVLDLLRQSSGHPDLHDD</sequence>
<dbReference type="Gene3D" id="1.10.40.30">
    <property type="entry name" value="Fumarase/aspartase (C-terminal domain)"/>
    <property type="match status" value="1"/>
</dbReference>
<dbReference type="GO" id="GO:0008797">
    <property type="term" value="F:aspartate ammonia-lyase activity"/>
    <property type="evidence" value="ECO:0007669"/>
    <property type="project" value="TreeGrafter"/>
</dbReference>
<dbReference type="AlphaFoldDB" id="A0A158I7U8"/>
<dbReference type="InterPro" id="IPR051546">
    <property type="entry name" value="Aspartate_Ammonia-Lyase"/>
</dbReference>
<dbReference type="EMBL" id="FCOK02000042">
    <property type="protein sequence ID" value="SAL52339.1"/>
    <property type="molecule type" value="Genomic_DNA"/>
</dbReference>
<dbReference type="PANTHER" id="PTHR42696:SF2">
    <property type="entry name" value="ASPARTATE AMMONIA-LYASE"/>
    <property type="match status" value="1"/>
</dbReference>
<dbReference type="InterPro" id="IPR020557">
    <property type="entry name" value="Fumarate_lyase_CS"/>
</dbReference>
<dbReference type="Proteomes" id="UP000054683">
    <property type="component" value="Unassembled WGS sequence"/>
</dbReference>
<dbReference type="Pfam" id="PF00206">
    <property type="entry name" value="Lyase_1"/>
    <property type="match status" value="1"/>
</dbReference>
<dbReference type="PANTHER" id="PTHR42696">
    <property type="entry name" value="ASPARTATE AMMONIA-LYASE"/>
    <property type="match status" value="1"/>
</dbReference>
<protein>
    <submittedName>
        <fullName evidence="2">Aspartate ammonia-lyase</fullName>
    </submittedName>
</protein>
<name>A0A158I7U8_9BURK</name>